<feature type="signal peptide" evidence="1">
    <location>
        <begin position="1"/>
        <end position="27"/>
    </location>
</feature>
<gene>
    <name evidence="2" type="ORF">DARMORV10_A06P03290.1</name>
</gene>
<evidence type="ECO:0000256" key="1">
    <source>
        <dbReference type="SAM" id="SignalP"/>
    </source>
</evidence>
<feature type="chain" id="PRO_5033015929" evidence="1">
    <location>
        <begin position="28"/>
        <end position="45"/>
    </location>
</feature>
<name>A0A816S3U0_BRANA</name>
<organism evidence="2">
    <name type="scientific">Brassica napus</name>
    <name type="common">Rape</name>
    <dbReference type="NCBI Taxonomy" id="3708"/>
    <lineage>
        <taxon>Eukaryota</taxon>
        <taxon>Viridiplantae</taxon>
        <taxon>Streptophyta</taxon>
        <taxon>Embryophyta</taxon>
        <taxon>Tracheophyta</taxon>
        <taxon>Spermatophyta</taxon>
        <taxon>Magnoliopsida</taxon>
        <taxon>eudicotyledons</taxon>
        <taxon>Gunneridae</taxon>
        <taxon>Pentapetalae</taxon>
        <taxon>rosids</taxon>
        <taxon>malvids</taxon>
        <taxon>Brassicales</taxon>
        <taxon>Brassicaceae</taxon>
        <taxon>Brassiceae</taxon>
        <taxon>Brassica</taxon>
    </lineage>
</organism>
<dbReference type="EMBL" id="HG994360">
    <property type="protein sequence ID" value="CAF2081562.1"/>
    <property type="molecule type" value="Genomic_DNA"/>
</dbReference>
<evidence type="ECO:0000313" key="2">
    <source>
        <dbReference type="EMBL" id="CAF2081562.1"/>
    </source>
</evidence>
<keyword evidence="1" id="KW-0732">Signal</keyword>
<proteinExistence type="predicted"/>
<sequence>MWQIQKTIVLRLWAWRIIMLSSSSVKALSGDFTKEDESTPARRWR</sequence>
<accession>A0A816S3U0</accession>
<dbReference type="Proteomes" id="UP001295469">
    <property type="component" value="Chromosome A06"/>
</dbReference>
<protein>
    <submittedName>
        <fullName evidence="2">(rape) hypothetical protein</fullName>
    </submittedName>
</protein>
<reference evidence="2" key="1">
    <citation type="submission" date="2021-01" db="EMBL/GenBank/DDBJ databases">
        <authorList>
            <consortium name="Genoscope - CEA"/>
            <person name="William W."/>
        </authorList>
    </citation>
    <scope>NUCLEOTIDE SEQUENCE</scope>
</reference>
<dbReference type="AlphaFoldDB" id="A0A816S3U0"/>